<proteinExistence type="predicted"/>
<organism evidence="2 3">
    <name type="scientific">Zosterops borbonicus</name>
    <dbReference type="NCBI Taxonomy" id="364589"/>
    <lineage>
        <taxon>Eukaryota</taxon>
        <taxon>Metazoa</taxon>
        <taxon>Chordata</taxon>
        <taxon>Craniata</taxon>
        <taxon>Vertebrata</taxon>
        <taxon>Euteleostomi</taxon>
        <taxon>Archelosauria</taxon>
        <taxon>Archosauria</taxon>
        <taxon>Dinosauria</taxon>
        <taxon>Saurischia</taxon>
        <taxon>Theropoda</taxon>
        <taxon>Coelurosauria</taxon>
        <taxon>Aves</taxon>
        <taxon>Neognathae</taxon>
        <taxon>Neoaves</taxon>
        <taxon>Telluraves</taxon>
        <taxon>Australaves</taxon>
        <taxon>Passeriformes</taxon>
        <taxon>Sylvioidea</taxon>
        <taxon>Zosteropidae</taxon>
        <taxon>Zosterops</taxon>
    </lineage>
</organism>
<name>A0A8K1FTM6_9PASS</name>
<sequence>MGSGGGRTQSLAVQLRPQGVLYARLTLARLQAAPAPRGPRVFGVDLGTLVAREGSPGLVPVIVTKCLDEIERRGLKVVGLYRLCGSAAAKKELREAFERDSEGVTLSQGLYPDISVVVGLYRPCGSAAAKKELREAFERDSEGVTLSQGLYPDISVVTGEGTPGDT</sequence>
<evidence type="ECO:0000313" key="3">
    <source>
        <dbReference type="Proteomes" id="UP000796761"/>
    </source>
</evidence>
<dbReference type="Gene3D" id="1.10.555.10">
    <property type="entry name" value="Rho GTPase activation protein"/>
    <property type="match status" value="1"/>
</dbReference>
<dbReference type="OrthoDB" id="120383at2759"/>
<dbReference type="Pfam" id="PF00620">
    <property type="entry name" value="RhoGAP"/>
    <property type="match status" value="1"/>
</dbReference>
<dbReference type="PANTHER" id="PTHR46150">
    <property type="entry name" value="RHO GTPASE-ACTIVATING PROTEIN 100F"/>
    <property type="match status" value="1"/>
</dbReference>
<dbReference type="SUPFAM" id="SSF48350">
    <property type="entry name" value="GTPase activation domain, GAP"/>
    <property type="match status" value="1"/>
</dbReference>
<dbReference type="PROSITE" id="PS50238">
    <property type="entry name" value="RHOGAP"/>
    <property type="match status" value="1"/>
</dbReference>
<reference evidence="2" key="1">
    <citation type="submission" date="2019-04" db="EMBL/GenBank/DDBJ databases">
        <title>Genome assembly of Zosterops borbonicus 15179.</title>
        <authorList>
            <person name="Leroy T."/>
            <person name="Anselmetti Y."/>
            <person name="Tilak M.-K."/>
            <person name="Nabholz B."/>
        </authorList>
    </citation>
    <scope>NUCLEOTIDE SEQUENCE</scope>
    <source>
        <strain evidence="2">HGM_15179</strain>
        <tissue evidence="2">Muscle</tissue>
    </source>
</reference>
<dbReference type="GO" id="GO:0097060">
    <property type="term" value="C:synaptic membrane"/>
    <property type="evidence" value="ECO:0007669"/>
    <property type="project" value="TreeGrafter"/>
</dbReference>
<evidence type="ECO:0000313" key="2">
    <source>
        <dbReference type="EMBL" id="TRZ05244.1"/>
    </source>
</evidence>
<evidence type="ECO:0000259" key="1">
    <source>
        <dbReference type="PROSITE" id="PS50238"/>
    </source>
</evidence>
<keyword evidence="3" id="KW-1185">Reference proteome</keyword>
<protein>
    <recommendedName>
        <fullName evidence="1">Rho-GAP domain-containing protein</fullName>
    </recommendedName>
</protein>
<feature type="domain" description="Rho-GAP" evidence="1">
    <location>
        <begin position="44"/>
        <end position="166"/>
    </location>
</feature>
<dbReference type="EMBL" id="SWJQ01005414">
    <property type="protein sequence ID" value="TRZ05244.1"/>
    <property type="molecule type" value="Genomic_DNA"/>
</dbReference>
<accession>A0A8K1FTM6</accession>
<dbReference type="InterPro" id="IPR052118">
    <property type="entry name" value="Rho-GAP_regulator"/>
</dbReference>
<gene>
    <name evidence="2" type="ORF">HGM15179_021864</name>
</gene>
<dbReference type="InterPro" id="IPR000198">
    <property type="entry name" value="RhoGAP_dom"/>
</dbReference>
<comment type="caution">
    <text evidence="2">The sequence shown here is derived from an EMBL/GenBank/DDBJ whole genome shotgun (WGS) entry which is preliminary data.</text>
</comment>
<dbReference type="Proteomes" id="UP000796761">
    <property type="component" value="Unassembled WGS sequence"/>
</dbReference>
<dbReference type="GO" id="GO:0007165">
    <property type="term" value="P:signal transduction"/>
    <property type="evidence" value="ECO:0007669"/>
    <property type="project" value="InterPro"/>
</dbReference>
<dbReference type="GO" id="GO:0005096">
    <property type="term" value="F:GTPase activator activity"/>
    <property type="evidence" value="ECO:0007669"/>
    <property type="project" value="TreeGrafter"/>
</dbReference>
<dbReference type="GO" id="GO:0046578">
    <property type="term" value="P:regulation of Ras protein signal transduction"/>
    <property type="evidence" value="ECO:0007669"/>
    <property type="project" value="TreeGrafter"/>
</dbReference>
<dbReference type="GO" id="GO:0016477">
    <property type="term" value="P:cell migration"/>
    <property type="evidence" value="ECO:0007669"/>
    <property type="project" value="TreeGrafter"/>
</dbReference>
<dbReference type="PANTHER" id="PTHR46150:SF2">
    <property type="entry name" value="RHO GTPASE-ACTIVATING PROTEIN SYDE1"/>
    <property type="match status" value="1"/>
</dbReference>
<dbReference type="InterPro" id="IPR008936">
    <property type="entry name" value="Rho_GTPase_activation_prot"/>
</dbReference>
<dbReference type="AlphaFoldDB" id="A0A8K1FTM6"/>